<dbReference type="InterPro" id="IPR005545">
    <property type="entry name" value="YCII"/>
</dbReference>
<proteinExistence type="inferred from homology"/>
<organism evidence="3 4">
    <name type="scientific">Roseospira goensis</name>
    <dbReference type="NCBI Taxonomy" id="391922"/>
    <lineage>
        <taxon>Bacteria</taxon>
        <taxon>Pseudomonadati</taxon>
        <taxon>Pseudomonadota</taxon>
        <taxon>Alphaproteobacteria</taxon>
        <taxon>Rhodospirillales</taxon>
        <taxon>Rhodospirillaceae</taxon>
        <taxon>Roseospira</taxon>
    </lineage>
</organism>
<dbReference type="EMBL" id="JACIGI010000018">
    <property type="protein sequence ID" value="MBB4286573.1"/>
    <property type="molecule type" value="Genomic_DNA"/>
</dbReference>
<gene>
    <name evidence="3" type="ORF">GGD88_002307</name>
</gene>
<feature type="domain" description="YCII-related" evidence="2">
    <location>
        <begin position="1"/>
        <end position="88"/>
    </location>
</feature>
<comment type="caution">
    <text evidence="3">The sequence shown here is derived from an EMBL/GenBank/DDBJ whole genome shotgun (WGS) entry which is preliminary data.</text>
</comment>
<accession>A0A7W6WLC4</accession>
<dbReference type="InterPro" id="IPR011008">
    <property type="entry name" value="Dimeric_a/b-barrel"/>
</dbReference>
<dbReference type="Proteomes" id="UP000555728">
    <property type="component" value="Unassembled WGS sequence"/>
</dbReference>
<dbReference type="SUPFAM" id="SSF54909">
    <property type="entry name" value="Dimeric alpha+beta barrel"/>
    <property type="match status" value="1"/>
</dbReference>
<dbReference type="RefSeq" id="WP_184435534.1">
    <property type="nucleotide sequence ID" value="NZ_JACIGI010000018.1"/>
</dbReference>
<evidence type="ECO:0000256" key="1">
    <source>
        <dbReference type="ARBA" id="ARBA00007689"/>
    </source>
</evidence>
<name>A0A7W6WLC4_9PROT</name>
<dbReference type="AlphaFoldDB" id="A0A7W6WLC4"/>
<reference evidence="3 4" key="1">
    <citation type="submission" date="2020-08" db="EMBL/GenBank/DDBJ databases">
        <title>Genome sequencing of Purple Non-Sulfur Bacteria from various extreme environments.</title>
        <authorList>
            <person name="Mayer M."/>
        </authorList>
    </citation>
    <scope>NUCLEOTIDE SEQUENCE [LARGE SCALE GENOMIC DNA]</scope>
    <source>
        <strain evidence="3 4">JA135</strain>
    </source>
</reference>
<comment type="similarity">
    <text evidence="1">Belongs to the YciI family.</text>
</comment>
<keyword evidence="4" id="KW-1185">Reference proteome</keyword>
<dbReference type="InterPro" id="IPR051807">
    <property type="entry name" value="Sec-metab_biosynth-assoc"/>
</dbReference>
<dbReference type="PANTHER" id="PTHR33606">
    <property type="entry name" value="PROTEIN YCII"/>
    <property type="match status" value="1"/>
</dbReference>
<dbReference type="PANTHER" id="PTHR33606:SF3">
    <property type="entry name" value="PROTEIN YCII"/>
    <property type="match status" value="1"/>
</dbReference>
<sequence>MLWMINCVDVPNSAPIRATHRDAHFTHLETHADHLVMAGPLQNDARTASVGSLMVVDFPDRDSAVQFAQSDPFNKAGVFASVTICPFKRTLPVDE</sequence>
<evidence type="ECO:0000259" key="2">
    <source>
        <dbReference type="Pfam" id="PF03795"/>
    </source>
</evidence>
<evidence type="ECO:0000313" key="3">
    <source>
        <dbReference type="EMBL" id="MBB4286573.1"/>
    </source>
</evidence>
<protein>
    <recommendedName>
        <fullName evidence="2">YCII-related domain-containing protein</fullName>
    </recommendedName>
</protein>
<dbReference type="Pfam" id="PF03795">
    <property type="entry name" value="YCII"/>
    <property type="match status" value="1"/>
</dbReference>
<dbReference type="Gene3D" id="3.30.70.1060">
    <property type="entry name" value="Dimeric alpha+beta barrel"/>
    <property type="match status" value="1"/>
</dbReference>
<evidence type="ECO:0000313" key="4">
    <source>
        <dbReference type="Proteomes" id="UP000555728"/>
    </source>
</evidence>